<evidence type="ECO:0000259" key="3">
    <source>
        <dbReference type="Pfam" id="PF16363"/>
    </source>
</evidence>
<feature type="domain" description="NAD-dependent epimerase/dehydratase" evidence="2">
    <location>
        <begin position="1"/>
        <end position="35"/>
    </location>
</feature>
<comment type="caution">
    <text evidence="4">The sequence shown here is derived from an EMBL/GenBank/DDBJ whole genome shotgun (WGS) entry which is preliminary data.</text>
</comment>
<dbReference type="AlphaFoldDB" id="X1CYJ1"/>
<dbReference type="InterPro" id="IPR036291">
    <property type="entry name" value="NAD(P)-bd_dom_sf"/>
</dbReference>
<feature type="domain" description="NAD(P)-binding" evidence="3">
    <location>
        <begin position="57"/>
        <end position="91"/>
    </location>
</feature>
<reference evidence="4" key="1">
    <citation type="journal article" date="2014" name="Front. Microbiol.">
        <title>High frequency of phylogenetically diverse reductive dehalogenase-homologous genes in deep subseafloor sedimentary metagenomes.</title>
        <authorList>
            <person name="Kawai M."/>
            <person name="Futagami T."/>
            <person name="Toyoda A."/>
            <person name="Takaki Y."/>
            <person name="Nishi S."/>
            <person name="Hori S."/>
            <person name="Arai W."/>
            <person name="Tsubouchi T."/>
            <person name="Morono Y."/>
            <person name="Uchiyama I."/>
            <person name="Ito T."/>
            <person name="Fujiyama A."/>
            <person name="Inagaki F."/>
            <person name="Takami H."/>
        </authorList>
    </citation>
    <scope>NUCLEOTIDE SEQUENCE</scope>
    <source>
        <strain evidence="4">Expedition CK06-06</strain>
    </source>
</reference>
<dbReference type="EMBL" id="BART01013209">
    <property type="protein sequence ID" value="GAG89311.1"/>
    <property type="molecule type" value="Genomic_DNA"/>
</dbReference>
<dbReference type="InterPro" id="IPR001509">
    <property type="entry name" value="Epimerase_deHydtase"/>
</dbReference>
<dbReference type="PANTHER" id="PTHR43000">
    <property type="entry name" value="DTDP-D-GLUCOSE 4,6-DEHYDRATASE-RELATED"/>
    <property type="match status" value="1"/>
</dbReference>
<dbReference type="Gene3D" id="3.40.50.720">
    <property type="entry name" value="NAD(P)-binding Rossmann-like Domain"/>
    <property type="match status" value="1"/>
</dbReference>
<feature type="non-terminal residue" evidence="4">
    <location>
        <position position="1"/>
    </location>
</feature>
<comment type="similarity">
    <text evidence="1">Belongs to the NAD(P)-dependent epimerase/dehydratase family.</text>
</comment>
<organism evidence="4">
    <name type="scientific">marine sediment metagenome</name>
    <dbReference type="NCBI Taxonomy" id="412755"/>
    <lineage>
        <taxon>unclassified sequences</taxon>
        <taxon>metagenomes</taxon>
        <taxon>ecological metagenomes</taxon>
    </lineage>
</organism>
<dbReference type="InterPro" id="IPR016040">
    <property type="entry name" value="NAD(P)-bd_dom"/>
</dbReference>
<name>X1CYJ1_9ZZZZ</name>
<proteinExistence type="inferred from homology"/>
<gene>
    <name evidence="4" type="ORF">S01H4_27150</name>
</gene>
<evidence type="ECO:0000313" key="4">
    <source>
        <dbReference type="EMBL" id="GAG89311.1"/>
    </source>
</evidence>
<protein>
    <recommendedName>
        <fullName evidence="5">NAD(P)-binding domain-containing protein</fullName>
    </recommendedName>
</protein>
<evidence type="ECO:0000259" key="2">
    <source>
        <dbReference type="Pfam" id="PF01370"/>
    </source>
</evidence>
<evidence type="ECO:0000256" key="1">
    <source>
        <dbReference type="ARBA" id="ARBA00007637"/>
    </source>
</evidence>
<accession>X1CYJ1</accession>
<sequence>GDGTQTRDFIFVTDAVAALVMAAESDISNEVLNVGSGDTYSVNCLVELFGGDVVYIPKRPGEPDCTQADISKIRKMLGWEPKVSFEEGVKTLLEHIDWWKEAPVWTPETIQSATEEWFEYLSN</sequence>
<dbReference type="SUPFAM" id="SSF51735">
    <property type="entry name" value="NAD(P)-binding Rossmann-fold domains"/>
    <property type="match status" value="1"/>
</dbReference>
<evidence type="ECO:0008006" key="5">
    <source>
        <dbReference type="Google" id="ProtNLM"/>
    </source>
</evidence>
<dbReference type="Pfam" id="PF16363">
    <property type="entry name" value="GDP_Man_Dehyd"/>
    <property type="match status" value="1"/>
</dbReference>
<dbReference type="Pfam" id="PF01370">
    <property type="entry name" value="Epimerase"/>
    <property type="match status" value="1"/>
</dbReference>